<name>A0A2C6L6J9_9APIC</name>
<dbReference type="InterPro" id="IPR036322">
    <property type="entry name" value="WD40_repeat_dom_sf"/>
</dbReference>
<feature type="compositionally biased region" description="Low complexity" evidence="1">
    <location>
        <begin position="225"/>
        <end position="237"/>
    </location>
</feature>
<dbReference type="SUPFAM" id="SSF50978">
    <property type="entry name" value="WD40 repeat-like"/>
    <property type="match status" value="1"/>
</dbReference>
<dbReference type="GeneID" id="94426413"/>
<comment type="caution">
    <text evidence="2">The sequence shown here is derived from an EMBL/GenBank/DDBJ whole genome shotgun (WGS) entry which is preliminary data.</text>
</comment>
<organism evidence="2 3">
    <name type="scientific">Cystoisospora suis</name>
    <dbReference type="NCBI Taxonomy" id="483139"/>
    <lineage>
        <taxon>Eukaryota</taxon>
        <taxon>Sar</taxon>
        <taxon>Alveolata</taxon>
        <taxon>Apicomplexa</taxon>
        <taxon>Conoidasida</taxon>
        <taxon>Coccidia</taxon>
        <taxon>Eucoccidiorida</taxon>
        <taxon>Eimeriorina</taxon>
        <taxon>Sarcocystidae</taxon>
        <taxon>Cystoisospora</taxon>
    </lineage>
</organism>
<dbReference type="RefSeq" id="XP_067924822.1">
    <property type="nucleotide sequence ID" value="XM_068063202.1"/>
</dbReference>
<proteinExistence type="predicted"/>
<gene>
    <name evidence="2" type="ORF">CSUI_003004</name>
</gene>
<dbReference type="InterPro" id="IPR001680">
    <property type="entry name" value="WD40_rpt"/>
</dbReference>
<feature type="region of interest" description="Disordered" evidence="1">
    <location>
        <begin position="315"/>
        <end position="342"/>
    </location>
</feature>
<evidence type="ECO:0000256" key="1">
    <source>
        <dbReference type="SAM" id="MobiDB-lite"/>
    </source>
</evidence>
<dbReference type="Proteomes" id="UP000221165">
    <property type="component" value="Unassembled WGS sequence"/>
</dbReference>
<accession>A0A2C6L6J9</accession>
<evidence type="ECO:0000313" key="3">
    <source>
        <dbReference type="Proteomes" id="UP000221165"/>
    </source>
</evidence>
<dbReference type="Gene3D" id="2.130.10.10">
    <property type="entry name" value="YVTN repeat-like/Quinoprotein amine dehydrogenase"/>
    <property type="match status" value="1"/>
</dbReference>
<dbReference type="EMBL" id="MIGC01001270">
    <property type="protein sequence ID" value="PHJ23145.1"/>
    <property type="molecule type" value="Genomic_DNA"/>
</dbReference>
<feature type="region of interest" description="Disordered" evidence="1">
    <location>
        <begin position="203"/>
        <end position="237"/>
    </location>
</feature>
<dbReference type="AlphaFoldDB" id="A0A2C6L6J9"/>
<protein>
    <submittedName>
        <fullName evidence="2">Zinc finger (Ccch type) motif-containing protein</fullName>
    </submittedName>
</protein>
<dbReference type="SMART" id="SM00320">
    <property type="entry name" value="WD40"/>
    <property type="match status" value="1"/>
</dbReference>
<dbReference type="VEuPathDB" id="ToxoDB:CSUI_003004"/>
<feature type="compositionally biased region" description="Basic residues" evidence="1">
    <location>
        <begin position="322"/>
        <end position="342"/>
    </location>
</feature>
<evidence type="ECO:0000313" key="2">
    <source>
        <dbReference type="EMBL" id="PHJ23145.1"/>
    </source>
</evidence>
<dbReference type="OrthoDB" id="331829at2759"/>
<keyword evidence="3" id="KW-1185">Reference proteome</keyword>
<sequence>MAKQAMMKTPGEESSFSSASPSEFFELRCLDTLALESEPRTMTCVEGVLFVGLQLGLIKAFMTNGEIKELKRHTGAVECLLLIDDVLVSGSWDGLICMWRYEANAGFLLVKELQISGNITCLKEISYSPDISSTPGSSLTAPTASMMAMNGGPASMLGGGGAAGGADLATAASQPKRLLWVGGTVLSIVDLHCMQIINQVPLNTNSPPPSSSSPSTVSGVAQADLHPQPNSSSSSLPSSPPCLVLALVQYEKSVLAGFNSGSIRAYSPIGEEQFRYDDKANHYLSTMEGVLSPSGPLLVYGGLNGVFHALKLPEFQGTQQTQRKKDKKKERKTHTHKERQKE</sequence>
<reference evidence="2 3" key="1">
    <citation type="journal article" date="2017" name="Int. J. Parasitol.">
        <title>The genome of the protozoan parasite Cystoisospora suis and a reverse vaccinology approach to identify vaccine candidates.</title>
        <authorList>
            <person name="Palmieri N."/>
            <person name="Shrestha A."/>
            <person name="Ruttkowski B."/>
            <person name="Beck T."/>
            <person name="Vogl C."/>
            <person name="Tomley F."/>
            <person name="Blake D.P."/>
            <person name="Joachim A."/>
        </authorList>
    </citation>
    <scope>NUCLEOTIDE SEQUENCE [LARGE SCALE GENOMIC DNA]</scope>
    <source>
        <strain evidence="2 3">Wien I</strain>
    </source>
</reference>
<dbReference type="InterPro" id="IPR015943">
    <property type="entry name" value="WD40/YVTN_repeat-like_dom_sf"/>
</dbReference>